<dbReference type="EMBL" id="LAZR01000100">
    <property type="protein sequence ID" value="KKN91774.1"/>
    <property type="molecule type" value="Genomic_DNA"/>
</dbReference>
<dbReference type="PANTHER" id="PTHR44591">
    <property type="entry name" value="STRESS RESPONSE REGULATOR PROTEIN 1"/>
    <property type="match status" value="1"/>
</dbReference>
<sequence>MKTILLIEDDPFLVDLYTTKFKEIGFEVEVATNGREGLRKMKVKKPDILLLDIVLPAINGWEILGEMKKDEGLKDLKVVILSNLTSKEEVERGLKLGADKYLIKSHYTPSEVVKEIKKILEQ</sequence>
<dbReference type="InterPro" id="IPR050595">
    <property type="entry name" value="Bact_response_regulator"/>
</dbReference>
<evidence type="ECO:0000256" key="1">
    <source>
        <dbReference type="ARBA" id="ARBA00022553"/>
    </source>
</evidence>
<evidence type="ECO:0000259" key="2">
    <source>
        <dbReference type="PROSITE" id="PS50110"/>
    </source>
</evidence>
<dbReference type="InterPro" id="IPR011006">
    <property type="entry name" value="CheY-like_superfamily"/>
</dbReference>
<dbReference type="SMART" id="SM00448">
    <property type="entry name" value="REC"/>
    <property type="match status" value="1"/>
</dbReference>
<accession>A0A0F9UJG1</accession>
<dbReference type="AlphaFoldDB" id="A0A0F9UJG1"/>
<dbReference type="PANTHER" id="PTHR44591:SF23">
    <property type="entry name" value="CHEY SUBFAMILY"/>
    <property type="match status" value="1"/>
</dbReference>
<reference evidence="3" key="1">
    <citation type="journal article" date="2015" name="Nature">
        <title>Complex archaea that bridge the gap between prokaryotes and eukaryotes.</title>
        <authorList>
            <person name="Spang A."/>
            <person name="Saw J.H."/>
            <person name="Jorgensen S.L."/>
            <person name="Zaremba-Niedzwiedzka K."/>
            <person name="Martijn J."/>
            <person name="Lind A.E."/>
            <person name="van Eijk R."/>
            <person name="Schleper C."/>
            <person name="Guy L."/>
            <person name="Ettema T.J."/>
        </authorList>
    </citation>
    <scope>NUCLEOTIDE SEQUENCE</scope>
</reference>
<name>A0A0F9UJG1_9ZZZZ</name>
<evidence type="ECO:0000313" key="3">
    <source>
        <dbReference type="EMBL" id="KKN91774.1"/>
    </source>
</evidence>
<dbReference type="CDD" id="cd00156">
    <property type="entry name" value="REC"/>
    <property type="match status" value="1"/>
</dbReference>
<dbReference type="Pfam" id="PF00072">
    <property type="entry name" value="Response_reg"/>
    <property type="match status" value="1"/>
</dbReference>
<organism evidence="3">
    <name type="scientific">marine sediment metagenome</name>
    <dbReference type="NCBI Taxonomy" id="412755"/>
    <lineage>
        <taxon>unclassified sequences</taxon>
        <taxon>metagenomes</taxon>
        <taxon>ecological metagenomes</taxon>
    </lineage>
</organism>
<feature type="domain" description="Response regulatory" evidence="2">
    <location>
        <begin position="3"/>
        <end position="119"/>
    </location>
</feature>
<proteinExistence type="predicted"/>
<dbReference type="Gene3D" id="3.40.50.2300">
    <property type="match status" value="1"/>
</dbReference>
<dbReference type="GO" id="GO:0000160">
    <property type="term" value="P:phosphorelay signal transduction system"/>
    <property type="evidence" value="ECO:0007669"/>
    <property type="project" value="InterPro"/>
</dbReference>
<dbReference type="InterPro" id="IPR001789">
    <property type="entry name" value="Sig_transdc_resp-reg_receiver"/>
</dbReference>
<dbReference type="PROSITE" id="PS50110">
    <property type="entry name" value="RESPONSE_REGULATORY"/>
    <property type="match status" value="1"/>
</dbReference>
<dbReference type="SUPFAM" id="SSF52172">
    <property type="entry name" value="CheY-like"/>
    <property type="match status" value="1"/>
</dbReference>
<protein>
    <recommendedName>
        <fullName evidence="2">Response regulatory domain-containing protein</fullName>
    </recommendedName>
</protein>
<comment type="caution">
    <text evidence="3">The sequence shown here is derived from an EMBL/GenBank/DDBJ whole genome shotgun (WGS) entry which is preliminary data.</text>
</comment>
<keyword evidence="1" id="KW-0597">Phosphoprotein</keyword>
<gene>
    <name evidence="3" type="ORF">LCGC14_0214470</name>
</gene>